<dbReference type="AlphaFoldDB" id="A0A7H9ARC2"/>
<evidence type="ECO:0000313" key="1">
    <source>
        <dbReference type="EMBL" id="QLG46003.1"/>
    </source>
</evidence>
<gene>
    <name evidence="1" type="ORF">HYG79_11820</name>
</gene>
<protein>
    <submittedName>
        <fullName evidence="1">Uncharacterized protein</fullName>
    </submittedName>
</protein>
<dbReference type="KEGG" id="cagg:HYG79_11820"/>
<organism evidence="1 2">
    <name type="scientific">Costertonia aggregata</name>
    <dbReference type="NCBI Taxonomy" id="343403"/>
    <lineage>
        <taxon>Bacteria</taxon>
        <taxon>Pseudomonadati</taxon>
        <taxon>Bacteroidota</taxon>
        <taxon>Flavobacteriia</taxon>
        <taxon>Flavobacteriales</taxon>
        <taxon>Flavobacteriaceae</taxon>
        <taxon>Costertonia</taxon>
    </lineage>
</organism>
<reference evidence="1 2" key="1">
    <citation type="journal article" date="2006" name="Int. J. Syst. Evol. Microbiol.">
        <title>Costertonia aggregata gen. nov., sp. nov., a mesophilic marine bacterium of the family Flavobacteriaceae, isolated from a mature biofilm.</title>
        <authorList>
            <person name="Kwon K.K."/>
            <person name="Lee Y.K."/>
            <person name="Lee H.K."/>
        </authorList>
    </citation>
    <scope>NUCLEOTIDE SEQUENCE [LARGE SCALE GENOMIC DNA]</scope>
    <source>
        <strain evidence="1 2">KCCM 42265</strain>
    </source>
</reference>
<keyword evidence="2" id="KW-1185">Reference proteome</keyword>
<evidence type="ECO:0000313" key="2">
    <source>
        <dbReference type="Proteomes" id="UP000509302"/>
    </source>
</evidence>
<sequence length="289" mass="32387">MKKYLKYAFTIAAPLVFNSCNLGGSIADGISVKEEGVSVDKVYVSDGKDELKTRTFTYGQNIYTNFEGVEGFNFENNKYYPQMSVYIVSKEGDTVMKQDKLYNDNAGFGKEINVLEGRLILANPIHSGKEYTVHYTITDQKGDGRLYSEMDFNLIKDDNIQVEKNGLDFQEAYIMSQKTGEVITNAEIGFDQLLLMDFQGLNGYQLKNGMVSLGLYVKMTDSSGNVVVENKDAFSGRGTMDENTVKQGIASTMKLSRGKLDNPVKWEMRIWDKNSDAELKAVAELTVKN</sequence>
<name>A0A7H9ARC2_9FLAO</name>
<accession>A0A7H9ARC2</accession>
<proteinExistence type="predicted"/>
<dbReference type="RefSeq" id="WP_179242289.1">
    <property type="nucleotide sequence ID" value="NZ_CP058595.1"/>
</dbReference>
<dbReference type="EMBL" id="CP058595">
    <property type="protein sequence ID" value="QLG46003.1"/>
    <property type="molecule type" value="Genomic_DNA"/>
</dbReference>
<dbReference type="Proteomes" id="UP000509302">
    <property type="component" value="Chromosome"/>
</dbReference>